<dbReference type="Proteomes" id="UP001419268">
    <property type="component" value="Unassembled WGS sequence"/>
</dbReference>
<feature type="transmembrane region" description="Helical" evidence="1">
    <location>
        <begin position="134"/>
        <end position="157"/>
    </location>
</feature>
<feature type="transmembrane region" description="Helical" evidence="1">
    <location>
        <begin position="273"/>
        <end position="299"/>
    </location>
</feature>
<name>A0AAP0PLY7_9MAGN</name>
<evidence type="ECO:0000256" key="1">
    <source>
        <dbReference type="SAM" id="Phobius"/>
    </source>
</evidence>
<sequence length="534" mass="58984">MALLRPLSVIVYSTLVLIFFFSADSLSQNPNSGLVSLATRRFVAEVAGDGFVDNSTLLLAEDRTRRKDPLDGYKKYGGGWNISNEHYWASVGYTAAPLFVVAAAWFVIFGLTLFLSCCYYCCCSQRRYGYSRAAYALSLILLTFFTISAIVGCVMLYTGQGKFHGSTTDTLKYVVSQANLTVENLHNVSDILATAKKTGVDNVFLPSELQTKIDQIETKINDSSVTLASRTNKNSDQIQNVLDDTRLALIIIAAVMLGLAFLGFIFSILGMQFLVYILVVIGWILVTGTCILCGVFLLLHNVVGDTCVAMDEWVVNPTAHTALDDILPCVDGATANETLLRTKEVTYQLTDVVNQVLTNVSNVNFSPNFKPLYYNQSGPLVPILCNPFHSDLSDRACSPGEADLNNATQVWRNYICQVSPSGICTTVGRLTPDIYSQMSAAVSLSYGLNRYGPFLVQLQDCTFVRDTFREISLDYCPGLRRYSEYTYAGLVMVSAAVGLSLIFWVIYARERRHRVYTKRFDAATGHGYAGEYKG</sequence>
<keyword evidence="1" id="KW-0472">Membrane</keyword>
<feature type="transmembrane region" description="Helical" evidence="1">
    <location>
        <begin position="98"/>
        <end position="122"/>
    </location>
</feature>
<dbReference type="GO" id="GO:0009506">
    <property type="term" value="C:plasmodesma"/>
    <property type="evidence" value="ECO:0007669"/>
    <property type="project" value="TreeGrafter"/>
</dbReference>
<dbReference type="GO" id="GO:0005886">
    <property type="term" value="C:plasma membrane"/>
    <property type="evidence" value="ECO:0007669"/>
    <property type="project" value="TreeGrafter"/>
</dbReference>
<feature type="transmembrane region" description="Helical" evidence="1">
    <location>
        <begin position="247"/>
        <end position="266"/>
    </location>
</feature>
<reference evidence="2 3" key="1">
    <citation type="submission" date="2024-01" db="EMBL/GenBank/DDBJ databases">
        <title>Genome assemblies of Stephania.</title>
        <authorList>
            <person name="Yang L."/>
        </authorList>
    </citation>
    <scope>NUCLEOTIDE SEQUENCE [LARGE SCALE GENOMIC DNA]</scope>
    <source>
        <strain evidence="2">JXDWG</strain>
        <tissue evidence="2">Leaf</tissue>
    </source>
</reference>
<feature type="transmembrane region" description="Helical" evidence="1">
    <location>
        <begin position="485"/>
        <end position="508"/>
    </location>
</feature>
<keyword evidence="1" id="KW-1133">Transmembrane helix</keyword>
<gene>
    <name evidence="2" type="ORF">Scep_008315</name>
</gene>
<evidence type="ECO:0000313" key="3">
    <source>
        <dbReference type="Proteomes" id="UP001419268"/>
    </source>
</evidence>
<dbReference type="EMBL" id="JBBNAG010000003">
    <property type="protein sequence ID" value="KAK9149558.1"/>
    <property type="molecule type" value="Genomic_DNA"/>
</dbReference>
<organism evidence="2 3">
    <name type="scientific">Stephania cephalantha</name>
    <dbReference type="NCBI Taxonomy" id="152367"/>
    <lineage>
        <taxon>Eukaryota</taxon>
        <taxon>Viridiplantae</taxon>
        <taxon>Streptophyta</taxon>
        <taxon>Embryophyta</taxon>
        <taxon>Tracheophyta</taxon>
        <taxon>Spermatophyta</taxon>
        <taxon>Magnoliopsida</taxon>
        <taxon>Ranunculales</taxon>
        <taxon>Menispermaceae</taxon>
        <taxon>Menispermoideae</taxon>
        <taxon>Cissampelideae</taxon>
        <taxon>Stephania</taxon>
    </lineage>
</organism>
<protein>
    <submittedName>
        <fullName evidence="2">Uncharacterized protein</fullName>
    </submittedName>
</protein>
<dbReference type="AlphaFoldDB" id="A0AAP0PLY7"/>
<comment type="caution">
    <text evidence="2">The sequence shown here is derived from an EMBL/GenBank/DDBJ whole genome shotgun (WGS) entry which is preliminary data.</text>
</comment>
<keyword evidence="1" id="KW-0812">Transmembrane</keyword>
<feature type="transmembrane region" description="Helical" evidence="1">
    <location>
        <begin position="7"/>
        <end position="23"/>
    </location>
</feature>
<dbReference type="InterPro" id="IPR040283">
    <property type="entry name" value="DDB_G0292058-like"/>
</dbReference>
<keyword evidence="3" id="KW-1185">Reference proteome</keyword>
<evidence type="ECO:0000313" key="2">
    <source>
        <dbReference type="EMBL" id="KAK9149558.1"/>
    </source>
</evidence>
<dbReference type="PANTHER" id="PTHR31414">
    <property type="entry name" value="TRANSMEMBRANE PROTEIN DDB_G0292058"/>
    <property type="match status" value="1"/>
</dbReference>
<dbReference type="PANTHER" id="PTHR31414:SF15">
    <property type="entry name" value="PLASMA MEMBRANE FUSION PROTEIN"/>
    <property type="match status" value="1"/>
</dbReference>
<proteinExistence type="predicted"/>
<accession>A0AAP0PLY7</accession>